<comment type="caution">
    <text evidence="1">The sequence shown here is derived from an EMBL/GenBank/DDBJ whole genome shotgun (WGS) entry which is preliminary data.</text>
</comment>
<dbReference type="OrthoDB" id="190846at2759"/>
<dbReference type="AlphaFoldDB" id="A0A5J4TKX6"/>
<evidence type="ECO:0000313" key="2">
    <source>
        <dbReference type="Proteomes" id="UP000324800"/>
    </source>
</evidence>
<sequence length="151" mass="17231">MYKQFTGVIFALVTISFGISNLNPIVIVPGAALNRMEYRLKNEENSAYKPIWFEINAVSKNKSIYVKDMQIKYDHLTDEYSSADHIDIRPQNYGGIEGITIIDPEYPQTERFRPTIEHLESIGYQAGKNLFGGPYDFRLAGPTNLKKFGVF</sequence>
<dbReference type="InterPro" id="IPR029058">
    <property type="entry name" value="AB_hydrolase_fold"/>
</dbReference>
<accession>A0A5J4TKX6</accession>
<organism evidence="1 2">
    <name type="scientific">Streblomastix strix</name>
    <dbReference type="NCBI Taxonomy" id="222440"/>
    <lineage>
        <taxon>Eukaryota</taxon>
        <taxon>Metamonada</taxon>
        <taxon>Preaxostyla</taxon>
        <taxon>Oxymonadida</taxon>
        <taxon>Streblomastigidae</taxon>
        <taxon>Streblomastix</taxon>
    </lineage>
</organism>
<dbReference type="Proteomes" id="UP000324800">
    <property type="component" value="Unassembled WGS sequence"/>
</dbReference>
<dbReference type="GO" id="GO:0006629">
    <property type="term" value="P:lipid metabolic process"/>
    <property type="evidence" value="ECO:0007669"/>
    <property type="project" value="InterPro"/>
</dbReference>
<dbReference type="InterPro" id="IPR003386">
    <property type="entry name" value="LACT/PDAT_acylTrfase"/>
</dbReference>
<evidence type="ECO:0000313" key="1">
    <source>
        <dbReference type="EMBL" id="KAA6358877.1"/>
    </source>
</evidence>
<name>A0A5J4TKX6_9EUKA</name>
<proteinExistence type="predicted"/>
<dbReference type="PANTHER" id="PTHR11440">
    <property type="entry name" value="LECITHIN-CHOLESTEROL ACYLTRANSFERASE-RELATED"/>
    <property type="match status" value="1"/>
</dbReference>
<dbReference type="Pfam" id="PF02450">
    <property type="entry name" value="LCAT"/>
    <property type="match status" value="1"/>
</dbReference>
<feature type="non-terminal residue" evidence="1">
    <location>
        <position position="151"/>
    </location>
</feature>
<dbReference type="Gene3D" id="3.40.50.1820">
    <property type="entry name" value="alpha/beta hydrolase"/>
    <property type="match status" value="1"/>
</dbReference>
<dbReference type="EMBL" id="SNRW01029227">
    <property type="protein sequence ID" value="KAA6358877.1"/>
    <property type="molecule type" value="Genomic_DNA"/>
</dbReference>
<gene>
    <name evidence="1" type="ORF">EZS28_045596</name>
</gene>
<protein>
    <submittedName>
        <fullName evidence="1">Uncharacterized protein</fullName>
    </submittedName>
</protein>
<dbReference type="GO" id="GO:0008374">
    <property type="term" value="F:O-acyltransferase activity"/>
    <property type="evidence" value="ECO:0007669"/>
    <property type="project" value="InterPro"/>
</dbReference>
<reference evidence="1 2" key="1">
    <citation type="submission" date="2019-03" db="EMBL/GenBank/DDBJ databases">
        <title>Single cell metagenomics reveals metabolic interactions within the superorganism composed of flagellate Streblomastix strix and complex community of Bacteroidetes bacteria on its surface.</title>
        <authorList>
            <person name="Treitli S.C."/>
            <person name="Kolisko M."/>
            <person name="Husnik F."/>
            <person name="Keeling P."/>
            <person name="Hampl V."/>
        </authorList>
    </citation>
    <scope>NUCLEOTIDE SEQUENCE [LARGE SCALE GENOMIC DNA]</scope>
    <source>
        <strain evidence="1">ST1C</strain>
    </source>
</reference>